<evidence type="ECO:0000256" key="4">
    <source>
        <dbReference type="ARBA" id="ARBA00022692"/>
    </source>
</evidence>
<dbReference type="PANTHER" id="PTHR30487:SF0">
    <property type="entry name" value="PREPILIN LEADER PEPTIDASE_N-METHYLTRANSFERASE-RELATED"/>
    <property type="match status" value="1"/>
</dbReference>
<accession>A0A8I1MCV0</accession>
<comment type="subcellular location">
    <subcellularLocation>
        <location evidence="1">Cell membrane</location>
        <topology evidence="1">Multi-pass membrane protein</topology>
    </subcellularLocation>
</comment>
<protein>
    <submittedName>
        <fullName evidence="10">Prepilin peptidase</fullName>
    </submittedName>
</protein>
<gene>
    <name evidence="10" type="ORF">JF537_03140</name>
</gene>
<keyword evidence="4 7" id="KW-0812">Transmembrane</keyword>
<dbReference type="RefSeq" id="WP_206782144.1">
    <property type="nucleotide sequence ID" value="NZ_JAEMWV010000001.1"/>
</dbReference>
<evidence type="ECO:0000256" key="7">
    <source>
        <dbReference type="SAM" id="Phobius"/>
    </source>
</evidence>
<feature type="transmembrane region" description="Helical" evidence="7">
    <location>
        <begin position="6"/>
        <end position="27"/>
    </location>
</feature>
<dbReference type="AlphaFoldDB" id="A0A8I1MCV0"/>
<comment type="similarity">
    <text evidence="2">Belongs to the peptidase A24 family.</text>
</comment>
<dbReference type="GO" id="GO:0004190">
    <property type="term" value="F:aspartic-type endopeptidase activity"/>
    <property type="evidence" value="ECO:0007669"/>
    <property type="project" value="InterPro"/>
</dbReference>
<dbReference type="InterPro" id="IPR050882">
    <property type="entry name" value="Prepilin_peptidase/N-MTase"/>
</dbReference>
<feature type="transmembrane region" description="Helical" evidence="7">
    <location>
        <begin position="101"/>
        <end position="120"/>
    </location>
</feature>
<feature type="domain" description="Prepilin peptidase A24 N-terminal" evidence="9">
    <location>
        <begin position="12"/>
        <end position="91"/>
    </location>
</feature>
<feature type="transmembrane region" description="Helical" evidence="7">
    <location>
        <begin position="179"/>
        <end position="212"/>
    </location>
</feature>
<feature type="transmembrane region" description="Helical" evidence="7">
    <location>
        <begin position="76"/>
        <end position="95"/>
    </location>
</feature>
<evidence type="ECO:0000256" key="1">
    <source>
        <dbReference type="ARBA" id="ARBA00004651"/>
    </source>
</evidence>
<name>A0A8I1MCV0_9BACI</name>
<evidence type="ECO:0000259" key="9">
    <source>
        <dbReference type="Pfam" id="PF06750"/>
    </source>
</evidence>
<evidence type="ECO:0000256" key="2">
    <source>
        <dbReference type="ARBA" id="ARBA00005801"/>
    </source>
</evidence>
<dbReference type="Gene3D" id="1.20.120.1220">
    <property type="match status" value="1"/>
</dbReference>
<dbReference type="GO" id="GO:0005886">
    <property type="term" value="C:plasma membrane"/>
    <property type="evidence" value="ECO:0007669"/>
    <property type="project" value="UniProtKB-SubCell"/>
</dbReference>
<dbReference type="PANTHER" id="PTHR30487">
    <property type="entry name" value="TYPE 4 PREPILIN-LIKE PROTEINS LEADER PEPTIDE-PROCESSING ENZYME"/>
    <property type="match status" value="1"/>
</dbReference>
<dbReference type="Pfam" id="PF01478">
    <property type="entry name" value="Peptidase_A24"/>
    <property type="match status" value="1"/>
</dbReference>
<dbReference type="InterPro" id="IPR010627">
    <property type="entry name" value="Prepilin_pept_A24_N"/>
</dbReference>
<dbReference type="EMBL" id="JAEMWV010000001">
    <property type="protein sequence ID" value="MBN8250572.1"/>
    <property type="molecule type" value="Genomic_DNA"/>
</dbReference>
<reference evidence="10" key="1">
    <citation type="submission" date="2020-12" db="EMBL/GenBank/DDBJ databases">
        <title>PHA producing bacteria isolated from mangrove.</title>
        <authorList>
            <person name="Zheng W."/>
            <person name="Yu S."/>
            <person name="Huang Y."/>
        </authorList>
    </citation>
    <scope>NUCLEOTIDE SEQUENCE</scope>
    <source>
        <strain evidence="10">GN22-4</strain>
    </source>
</reference>
<keyword evidence="6 7" id="KW-0472">Membrane</keyword>
<dbReference type="Proteomes" id="UP000664578">
    <property type="component" value="Unassembled WGS sequence"/>
</dbReference>
<dbReference type="InterPro" id="IPR000045">
    <property type="entry name" value="Prepilin_IV_endopep_pep"/>
</dbReference>
<feature type="transmembrane region" description="Helical" evidence="7">
    <location>
        <begin position="150"/>
        <end position="167"/>
    </location>
</feature>
<keyword evidence="5 7" id="KW-1133">Transmembrane helix</keyword>
<evidence type="ECO:0000256" key="3">
    <source>
        <dbReference type="ARBA" id="ARBA00022475"/>
    </source>
</evidence>
<evidence type="ECO:0000313" key="10">
    <source>
        <dbReference type="EMBL" id="MBN8250572.1"/>
    </source>
</evidence>
<proteinExistence type="inferred from homology"/>
<comment type="caution">
    <text evidence="10">The sequence shown here is derived from an EMBL/GenBank/DDBJ whole genome shotgun (WGS) entry which is preliminary data.</text>
</comment>
<feature type="transmembrane region" description="Helical" evidence="7">
    <location>
        <begin position="224"/>
        <end position="247"/>
    </location>
</feature>
<evidence type="ECO:0000256" key="6">
    <source>
        <dbReference type="ARBA" id="ARBA00023136"/>
    </source>
</evidence>
<sequence>MYILFELYILTLGLILGSFYNVVGLRIPARESIVRPRSSCPSCQHVLTARELVPVLSYLVQKGKCRSCGTSISIKYPMVELLTGILFVLSFRLYGFQWETLVAWTLVSLLMIVVVSDLAYMLIPDKVLLFFLPVVVVLRLFVPLDPWWDMFLGAAAGFGLLLLIALVSKGGMGGGDIKLYGVLGLVLGFKLVLLSFFLAAVIGTIVGIFGMIVGKVQRGKPMPFGPSIAGGTLVAYFYGDFLINWYFTFLI</sequence>
<keyword evidence="3" id="KW-1003">Cell membrane</keyword>
<organism evidence="10 11">
    <name type="scientific">Priestia flexa</name>
    <dbReference type="NCBI Taxonomy" id="86664"/>
    <lineage>
        <taxon>Bacteria</taxon>
        <taxon>Bacillati</taxon>
        <taxon>Bacillota</taxon>
        <taxon>Bacilli</taxon>
        <taxon>Bacillales</taxon>
        <taxon>Bacillaceae</taxon>
        <taxon>Priestia</taxon>
    </lineage>
</organism>
<dbReference type="Pfam" id="PF06750">
    <property type="entry name" value="A24_N_bact"/>
    <property type="match status" value="1"/>
</dbReference>
<evidence type="ECO:0000259" key="8">
    <source>
        <dbReference type="Pfam" id="PF01478"/>
    </source>
</evidence>
<evidence type="ECO:0000256" key="5">
    <source>
        <dbReference type="ARBA" id="ARBA00022989"/>
    </source>
</evidence>
<dbReference type="GO" id="GO:0006465">
    <property type="term" value="P:signal peptide processing"/>
    <property type="evidence" value="ECO:0007669"/>
    <property type="project" value="TreeGrafter"/>
</dbReference>
<feature type="domain" description="Prepilin type IV endopeptidase peptidase" evidence="8">
    <location>
        <begin position="105"/>
        <end position="208"/>
    </location>
</feature>
<evidence type="ECO:0000313" key="11">
    <source>
        <dbReference type="Proteomes" id="UP000664578"/>
    </source>
</evidence>